<dbReference type="Proteomes" id="UP001419268">
    <property type="component" value="Unassembled WGS sequence"/>
</dbReference>
<keyword evidence="4" id="KW-1185">Reference proteome</keyword>
<dbReference type="AlphaFoldDB" id="A0AAP0KA52"/>
<reference evidence="3 4" key="1">
    <citation type="submission" date="2024-01" db="EMBL/GenBank/DDBJ databases">
        <title>Genome assemblies of Stephania.</title>
        <authorList>
            <person name="Yang L."/>
        </authorList>
    </citation>
    <scope>NUCLEOTIDE SEQUENCE [LARGE SCALE GENOMIC DNA]</scope>
    <source>
        <strain evidence="3">JXDWG</strain>
        <tissue evidence="3">Leaf</tissue>
    </source>
</reference>
<evidence type="ECO:0000256" key="1">
    <source>
        <dbReference type="SAM" id="MobiDB-lite"/>
    </source>
</evidence>
<keyword evidence="2" id="KW-0812">Transmembrane</keyword>
<evidence type="ECO:0000313" key="4">
    <source>
        <dbReference type="Proteomes" id="UP001419268"/>
    </source>
</evidence>
<feature type="region of interest" description="Disordered" evidence="1">
    <location>
        <begin position="34"/>
        <end position="66"/>
    </location>
</feature>
<gene>
    <name evidence="3" type="ORF">Scep_006947</name>
</gene>
<evidence type="ECO:0000313" key="3">
    <source>
        <dbReference type="EMBL" id="KAK9148190.1"/>
    </source>
</evidence>
<feature type="compositionally biased region" description="Low complexity" evidence="1">
    <location>
        <begin position="44"/>
        <end position="55"/>
    </location>
</feature>
<keyword evidence="2" id="KW-1133">Transmembrane helix</keyword>
<organism evidence="3 4">
    <name type="scientific">Stephania cephalantha</name>
    <dbReference type="NCBI Taxonomy" id="152367"/>
    <lineage>
        <taxon>Eukaryota</taxon>
        <taxon>Viridiplantae</taxon>
        <taxon>Streptophyta</taxon>
        <taxon>Embryophyta</taxon>
        <taxon>Tracheophyta</taxon>
        <taxon>Spermatophyta</taxon>
        <taxon>Magnoliopsida</taxon>
        <taxon>Ranunculales</taxon>
        <taxon>Menispermaceae</taxon>
        <taxon>Menispermoideae</taxon>
        <taxon>Cissampelideae</taxon>
        <taxon>Stephania</taxon>
    </lineage>
</organism>
<name>A0AAP0KA52_9MAGN</name>
<keyword evidence="2" id="KW-0472">Membrane</keyword>
<accession>A0AAP0KA52</accession>
<proteinExistence type="predicted"/>
<dbReference type="EMBL" id="JBBNAG010000003">
    <property type="protein sequence ID" value="KAK9148190.1"/>
    <property type="molecule type" value="Genomic_DNA"/>
</dbReference>
<sequence>MGWGGSPPQPRWSRWRGGTPAITTAVIMGFGRGGRTPKISWPPTANTQTTTTTTTHLDPSRRVTSPPPPPPPLLFFFLALGFSPRFGRSFVFVFCVCMCVVCVCDVGVSG</sequence>
<feature type="transmembrane region" description="Helical" evidence="2">
    <location>
        <begin position="90"/>
        <end position="108"/>
    </location>
</feature>
<protein>
    <submittedName>
        <fullName evidence="3">Uncharacterized protein</fullName>
    </submittedName>
</protein>
<comment type="caution">
    <text evidence="3">The sequence shown here is derived from an EMBL/GenBank/DDBJ whole genome shotgun (WGS) entry which is preliminary data.</text>
</comment>
<evidence type="ECO:0000256" key="2">
    <source>
        <dbReference type="SAM" id="Phobius"/>
    </source>
</evidence>